<name>A0ABU3Z469_9EURY</name>
<dbReference type="Proteomes" id="UP001273768">
    <property type="component" value="Unassembled WGS sequence"/>
</dbReference>
<accession>A0ABU3Z469</accession>
<keyword evidence="2" id="KW-0378">Hydrolase</keyword>
<dbReference type="Pfam" id="PF04851">
    <property type="entry name" value="ResIII"/>
    <property type="match status" value="1"/>
</dbReference>
<keyword evidence="3" id="KW-1185">Reference proteome</keyword>
<gene>
    <name evidence="2" type="ORF">HL657_10615</name>
</gene>
<keyword evidence="2" id="KW-0347">Helicase</keyword>
<dbReference type="Gene3D" id="3.40.50.300">
    <property type="entry name" value="P-loop containing nucleotide triphosphate hydrolases"/>
    <property type="match status" value="1"/>
</dbReference>
<protein>
    <submittedName>
        <fullName evidence="2">DEAD/DEAH box helicase family protein</fullName>
    </submittedName>
</protein>
<dbReference type="SUPFAM" id="SSF52540">
    <property type="entry name" value="P-loop containing nucleoside triphosphate hydrolases"/>
    <property type="match status" value="1"/>
</dbReference>
<dbReference type="EMBL" id="JABFFQ010000009">
    <property type="protein sequence ID" value="MDV4343610.1"/>
    <property type="molecule type" value="Genomic_DNA"/>
</dbReference>
<keyword evidence="2" id="KW-0547">Nucleotide-binding</keyword>
<organism evidence="2 3">
    <name type="scientific">Methanoculleus nereidis</name>
    <dbReference type="NCBI Taxonomy" id="2735141"/>
    <lineage>
        <taxon>Archaea</taxon>
        <taxon>Methanobacteriati</taxon>
        <taxon>Methanobacteriota</taxon>
        <taxon>Stenosarchaea group</taxon>
        <taxon>Methanomicrobia</taxon>
        <taxon>Methanomicrobiales</taxon>
        <taxon>Methanomicrobiaceae</taxon>
        <taxon>Methanoculleus</taxon>
    </lineage>
</organism>
<dbReference type="SMART" id="SM00487">
    <property type="entry name" value="DEXDc"/>
    <property type="match status" value="1"/>
</dbReference>
<evidence type="ECO:0000313" key="3">
    <source>
        <dbReference type="Proteomes" id="UP001273768"/>
    </source>
</evidence>
<reference evidence="2 3" key="1">
    <citation type="submission" date="2020-05" db="EMBL/GenBank/DDBJ databases">
        <title>Isolation and characterization of methanoarchaea from a cold seep at offshore SW Taiwan.</title>
        <authorList>
            <person name="Chen Y.-W."/>
            <person name="Chen S.-C."/>
            <person name="Lai M.-C."/>
        </authorList>
    </citation>
    <scope>NUCLEOTIDE SEQUENCE [LARGE SCALE GENOMIC DNA]</scope>
    <source>
        <strain evidence="2 3">YWC-01</strain>
    </source>
</reference>
<evidence type="ECO:0000313" key="2">
    <source>
        <dbReference type="EMBL" id="MDV4343610.1"/>
    </source>
</evidence>
<dbReference type="RefSeq" id="WP_317296794.1">
    <property type="nucleotide sequence ID" value="NZ_JABFFQ010000009.1"/>
</dbReference>
<dbReference type="InterPro" id="IPR006935">
    <property type="entry name" value="Helicase/UvrB_N"/>
</dbReference>
<dbReference type="GO" id="GO:0004386">
    <property type="term" value="F:helicase activity"/>
    <property type="evidence" value="ECO:0007669"/>
    <property type="project" value="UniProtKB-KW"/>
</dbReference>
<evidence type="ECO:0000259" key="1">
    <source>
        <dbReference type="SMART" id="SM00487"/>
    </source>
</evidence>
<comment type="caution">
    <text evidence="2">The sequence shown here is derived from an EMBL/GenBank/DDBJ whole genome shotgun (WGS) entry which is preliminary data.</text>
</comment>
<feature type="domain" description="Helicase ATP-binding" evidence="1">
    <location>
        <begin position="149"/>
        <end position="343"/>
    </location>
</feature>
<sequence>MAKGHSRTRGGASTTMRHPSLSFDKKLVLNQWVLGLFRVEKFEQLAEHLRDERLEGLDENNIHRFHNVLVEHFPGLPELPAELLLEYDQNIVTHTLRLNERRITRGEEPIVWKYFQYLTLLFTEIYLDRYFQDPQALLTSVNETINSYNEGKARGDQIEPFNITAEAWSQLNKVAYWSATGSGKTLLMHINILQYQFYLQKHGRTRDLNRILLLTPNEGLSLQHLNEFQVAGIDAELFDKNRRSLFTGQAVKILDIHKLKDEMGDKTVAVEAFEGNNLVLIDEGHRGASSGETGTWLRFRNALCEKGFSFEYSATFGQAVKGDTGLTNLYARSILFNYSYPYFYRDGFGKDYQILNIDRPNEGEAQRTRQKMYLVGCLLAFFQQQKVYREHELIFRPFNIEKPLWIFVGSSVTKALAVRDATDTIEILTFLSEYVSDRTESIRQINHILNQGLITRDGKNLFAGRFVYLNMAGLSPEQVYNETLAVLFNATGGGALYIENLKGVTGEVALRVGENDPFGVVNVGDDAKLVKLCSKHGLRTGEREFSGSLFHEINEPHSTINLLIGSRKFTEGWNSWRVSTMGLMHVGAKEGAQIIQLFGRGVRLKGFGMSLKRSQRILLPDGMMRPKDLGILETLNIFGIQAEYMEQFRKFLEEEGLPPNGERIEFQLPVIKNLGTQKLKTIRIKKTIGGVSTEFGDAFRRFGPIPTLAPPGQPQDPATRYIQKNQIILNWYPKVQAIRSSGAIGGDDEGSVDVGHLSAKHVAFLDFDKLFFDLNRFKNERGWHNLSLSRKAIKELMADQSWYRLLIPEEELSFDSFKKVKQWQEIALALLKKYTKRYYLFRRHEWELSHLEYQDLAADDPSLVLHEGSEDAHYRILIETSQEEIVEKVRGLKTLIEGGNLQPWEFRGMKAIWFGQHLYQPLLYLDKNNPLKEIIEISPVPLNLGERRFIEDLKNFCESESSFFEHKELYLLRNLSKGRGVGFFEAGNFHPDFIMWVIAKGRQHVAFVDPKGVRNLSKDDPKIRFFETIKEIERRLGDPGVALESFIISNTASHILERQWRIDKAAMQASHILFQEEDQESYISTMLTKIVADDSPGDVDISGRVARKDHDT</sequence>
<dbReference type="InterPro" id="IPR027417">
    <property type="entry name" value="P-loop_NTPase"/>
</dbReference>
<keyword evidence="2" id="KW-0067">ATP-binding</keyword>
<dbReference type="InterPro" id="IPR014001">
    <property type="entry name" value="Helicase_ATP-bd"/>
</dbReference>
<proteinExistence type="predicted"/>